<dbReference type="EMBL" id="SRZB01000051">
    <property type="protein sequence ID" value="TGX96690.1"/>
    <property type="molecule type" value="Genomic_DNA"/>
</dbReference>
<comment type="caution">
    <text evidence="1">The sequence shown here is derived from an EMBL/GenBank/DDBJ whole genome shotgun (WGS) entry which is preliminary data.</text>
</comment>
<dbReference type="Proteomes" id="UP000307720">
    <property type="component" value="Unassembled WGS sequence"/>
</dbReference>
<reference evidence="1" key="1">
    <citation type="submission" date="2019-04" db="EMBL/GenBank/DDBJ databases">
        <title>Microbes associate with the intestines of laboratory mice.</title>
        <authorList>
            <person name="Navarre W."/>
            <person name="Wong E."/>
            <person name="Huang K."/>
            <person name="Tropini C."/>
            <person name="Ng K."/>
            <person name="Yu B."/>
        </authorList>
    </citation>
    <scope>NUCLEOTIDE SEQUENCE</scope>
    <source>
        <strain evidence="1">NM72_1-8</strain>
    </source>
</reference>
<keyword evidence="2" id="KW-1185">Reference proteome</keyword>
<sequence>MSGSVRKQIFLSALCLCVVCLLSSCYRLPQGERPFDYGPAKWVSKSGALWFEVTKDTVATDKNPLPILDGGILYDGKEYACKVMFNGYDDVFFWKKEDWEYIHERLEEESVTAFLKYVHNQNPVYDEVKENLMHGVCNFWPSKLVVYVCGDSKTGWYNQGAKYIFTRQPLEEEGAEDAEK</sequence>
<evidence type="ECO:0000313" key="2">
    <source>
        <dbReference type="Proteomes" id="UP000307720"/>
    </source>
</evidence>
<protein>
    <submittedName>
        <fullName evidence="1">Uncharacterized protein</fullName>
    </submittedName>
</protein>
<accession>A0AC61QX68</accession>
<gene>
    <name evidence="1" type="ORF">E5357_15330</name>
</gene>
<name>A0AC61QX68_9FIRM</name>
<proteinExistence type="predicted"/>
<evidence type="ECO:0000313" key="1">
    <source>
        <dbReference type="EMBL" id="TGX96690.1"/>
    </source>
</evidence>
<organism evidence="1 2">
    <name type="scientific">Hominisplanchenecus murintestinalis</name>
    <dbReference type="NCBI Taxonomy" id="2941517"/>
    <lineage>
        <taxon>Bacteria</taxon>
        <taxon>Bacillati</taxon>
        <taxon>Bacillota</taxon>
        <taxon>Clostridia</taxon>
        <taxon>Lachnospirales</taxon>
        <taxon>Lachnospiraceae</taxon>
        <taxon>Hominisplanchenecus</taxon>
    </lineage>
</organism>